<dbReference type="Pfam" id="PF10502">
    <property type="entry name" value="Peptidase_S26"/>
    <property type="match status" value="1"/>
</dbReference>
<dbReference type="KEGG" id="clg:Calag_1218"/>
<evidence type="ECO:0000256" key="2">
    <source>
        <dbReference type="ARBA" id="ARBA00022670"/>
    </source>
</evidence>
<sequence length="170" mass="18723">MSKKTGKGNKNVLSKGDILFISVIIIIIALGLYAYYFYGFSLVIVDGISMKPTLHTGDIAILYKEPYQDIKIGNIVVYNYDGILIIHRVIGIYYHNGVECFITKGDNNPVPDPGYPQYCGYHTVDGFTSGGIPYYEIKGVILTYNGNTPIIIPYIGSFALAIRGTGSDTF</sequence>
<proteinExistence type="predicted"/>
<dbReference type="InterPro" id="IPR036286">
    <property type="entry name" value="LexA/Signal_pep-like_sf"/>
</dbReference>
<dbReference type="GO" id="GO:0004252">
    <property type="term" value="F:serine-type endopeptidase activity"/>
    <property type="evidence" value="ECO:0007669"/>
    <property type="project" value="InterPro"/>
</dbReference>
<dbReference type="PANTHER" id="PTHR10806">
    <property type="entry name" value="SIGNAL PEPTIDASE COMPLEX CATALYTIC SUBUNIT SEC11"/>
    <property type="match status" value="1"/>
</dbReference>
<dbReference type="GeneID" id="14212478"/>
<evidence type="ECO:0000256" key="7">
    <source>
        <dbReference type="ARBA" id="ARBA00022989"/>
    </source>
</evidence>
<keyword evidence="6" id="KW-0735">Signal-anchor</keyword>
<dbReference type="GO" id="GO:0016020">
    <property type="term" value="C:membrane"/>
    <property type="evidence" value="ECO:0007669"/>
    <property type="project" value="InterPro"/>
</dbReference>
<evidence type="ECO:0000256" key="10">
    <source>
        <dbReference type="ARBA" id="ARBA00045533"/>
    </source>
</evidence>
<evidence type="ECO:0000259" key="12">
    <source>
        <dbReference type="Pfam" id="PF10502"/>
    </source>
</evidence>
<evidence type="ECO:0000256" key="3">
    <source>
        <dbReference type="ARBA" id="ARBA00022692"/>
    </source>
</evidence>
<dbReference type="EMBL" id="CP003378">
    <property type="protein sequence ID" value="AFZ70937.1"/>
    <property type="molecule type" value="Genomic_DNA"/>
</dbReference>
<dbReference type="SUPFAM" id="SSF51306">
    <property type="entry name" value="LexA/Signal peptidase"/>
    <property type="match status" value="1"/>
</dbReference>
<evidence type="ECO:0000256" key="1">
    <source>
        <dbReference type="ARBA" id="ARBA00004648"/>
    </source>
</evidence>
<evidence type="ECO:0000256" key="8">
    <source>
        <dbReference type="ARBA" id="ARBA00023136"/>
    </source>
</evidence>
<keyword evidence="3 11" id="KW-0812">Transmembrane</keyword>
<dbReference type="CDD" id="cd06530">
    <property type="entry name" value="S26_SPase_I"/>
    <property type="match status" value="1"/>
</dbReference>
<gene>
    <name evidence="13" type="ordered locus">Calag_1218</name>
</gene>
<dbReference type="AlphaFoldDB" id="L0ACR4"/>
<keyword evidence="5" id="KW-0256">Endoplasmic reticulum</keyword>
<dbReference type="PANTHER" id="PTHR10806:SF6">
    <property type="entry name" value="SIGNAL PEPTIDASE COMPLEX CATALYTIC SUBUNIT SEC11"/>
    <property type="match status" value="1"/>
</dbReference>
<dbReference type="InterPro" id="IPR019533">
    <property type="entry name" value="Peptidase_S26"/>
</dbReference>
<evidence type="ECO:0000313" key="13">
    <source>
        <dbReference type="EMBL" id="AFZ70937.1"/>
    </source>
</evidence>
<dbReference type="GO" id="GO:0006465">
    <property type="term" value="P:signal peptide processing"/>
    <property type="evidence" value="ECO:0007669"/>
    <property type="project" value="InterPro"/>
</dbReference>
<keyword evidence="2" id="KW-0645">Protease</keyword>
<dbReference type="STRING" id="1056495.Calag_1218"/>
<dbReference type="Gene3D" id="2.10.109.10">
    <property type="entry name" value="Umud Fragment, subunit A"/>
    <property type="match status" value="1"/>
</dbReference>
<dbReference type="PRINTS" id="PR00728">
    <property type="entry name" value="SIGNALPTASE"/>
</dbReference>
<evidence type="ECO:0000256" key="9">
    <source>
        <dbReference type="ARBA" id="ARBA00033305"/>
    </source>
</evidence>
<dbReference type="RefSeq" id="WP_015232834.1">
    <property type="nucleotide sequence ID" value="NC_019791.1"/>
</dbReference>
<keyword evidence="4" id="KW-0378">Hydrolase</keyword>
<name>L0ACR4_CALLD</name>
<keyword evidence="7 11" id="KW-1133">Transmembrane helix</keyword>
<feature type="domain" description="Peptidase S26" evidence="12">
    <location>
        <begin position="23"/>
        <end position="92"/>
    </location>
</feature>
<dbReference type="Proteomes" id="UP000010469">
    <property type="component" value="Chromosome"/>
</dbReference>
<dbReference type="PROSITE" id="PS00501">
    <property type="entry name" value="SPASE_I_1"/>
    <property type="match status" value="1"/>
</dbReference>
<evidence type="ECO:0000256" key="5">
    <source>
        <dbReference type="ARBA" id="ARBA00022824"/>
    </source>
</evidence>
<keyword evidence="8 11" id="KW-0472">Membrane</keyword>
<accession>L0ACR4</accession>
<dbReference type="NCBIfam" id="TIGR02228">
    <property type="entry name" value="sigpep_I_arch"/>
    <property type="match status" value="1"/>
</dbReference>
<evidence type="ECO:0000256" key="6">
    <source>
        <dbReference type="ARBA" id="ARBA00022968"/>
    </source>
</evidence>
<dbReference type="eggNOG" id="arCOG01739">
    <property type="taxonomic scope" value="Archaea"/>
</dbReference>
<feature type="transmembrane region" description="Helical" evidence="11">
    <location>
        <begin position="20"/>
        <end position="45"/>
    </location>
</feature>
<evidence type="ECO:0000256" key="4">
    <source>
        <dbReference type="ARBA" id="ARBA00022801"/>
    </source>
</evidence>
<keyword evidence="14" id="KW-1185">Reference proteome</keyword>
<comment type="subcellular location">
    <subcellularLocation>
        <location evidence="1">Endoplasmic reticulum membrane</location>
        <topology evidence="1">Single-pass type II membrane protein</topology>
    </subcellularLocation>
</comment>
<dbReference type="HOGENOM" id="CLU_089996_4_0_2"/>
<evidence type="ECO:0000313" key="14">
    <source>
        <dbReference type="Proteomes" id="UP000010469"/>
    </source>
</evidence>
<reference evidence="14" key="1">
    <citation type="submission" date="2012-03" db="EMBL/GenBank/DDBJ databases">
        <title>Complete genome of Caldisphaera lagunensis DSM 15908.</title>
        <authorList>
            <person name="Lucas S."/>
            <person name="Copeland A."/>
            <person name="Lapidus A."/>
            <person name="Glavina del Rio T."/>
            <person name="Dalin E."/>
            <person name="Tice H."/>
            <person name="Bruce D."/>
            <person name="Goodwin L."/>
            <person name="Pitluck S."/>
            <person name="Peters L."/>
            <person name="Mikhailova N."/>
            <person name="Teshima H."/>
            <person name="Kyrpides N."/>
            <person name="Mavromatis K."/>
            <person name="Ivanova N."/>
            <person name="Brettin T."/>
            <person name="Detter J.C."/>
            <person name="Han C."/>
            <person name="Larimer F."/>
            <person name="Land M."/>
            <person name="Hauser L."/>
            <person name="Markowitz V."/>
            <person name="Cheng J.-F."/>
            <person name="Hugenholtz P."/>
            <person name="Woyke T."/>
            <person name="Wu D."/>
            <person name="Spring S."/>
            <person name="Schroeder M."/>
            <person name="Brambilla E."/>
            <person name="Klenk H.-P."/>
            <person name="Eisen J.A."/>
        </authorList>
    </citation>
    <scope>NUCLEOTIDE SEQUENCE [LARGE SCALE GENOMIC DNA]</scope>
    <source>
        <strain evidence="14">DSM 15908 / JCM 11604 / IC-154</strain>
    </source>
</reference>
<comment type="function">
    <text evidence="10">Catalytic component of the signal peptidase complex (SPC) which catalyzes the cleavage of N-terminal signal sequences from nascent proteins as they are translocated into the lumen of the endoplasmic reticulum. Specifically cleaves N-terminal signal peptides that contain a hydrophobic alpha-helix (h-region) shorter than 18-20 amino acids.</text>
</comment>
<organism evidence="13 14">
    <name type="scientific">Caldisphaera lagunensis (strain DSM 15908 / JCM 11604 / ANMR 0165 / IC-154)</name>
    <dbReference type="NCBI Taxonomy" id="1056495"/>
    <lineage>
        <taxon>Archaea</taxon>
        <taxon>Thermoproteota</taxon>
        <taxon>Thermoprotei</taxon>
        <taxon>Acidilobales</taxon>
        <taxon>Caldisphaeraceae</taxon>
        <taxon>Caldisphaera</taxon>
    </lineage>
</organism>
<dbReference type="InParanoid" id="L0ACR4"/>
<dbReference type="InterPro" id="IPR019756">
    <property type="entry name" value="Pept_S26A_signal_pept_1_Ser-AS"/>
</dbReference>
<evidence type="ECO:0000256" key="11">
    <source>
        <dbReference type="SAM" id="Phobius"/>
    </source>
</evidence>
<dbReference type="OrthoDB" id="4822at2157"/>
<dbReference type="InterPro" id="IPR001733">
    <property type="entry name" value="Peptidase_S26B"/>
</dbReference>
<protein>
    <recommendedName>
        <fullName evidence="9">Signal peptidase I</fullName>
    </recommendedName>
</protein>